<dbReference type="GO" id="GO:0016614">
    <property type="term" value="F:oxidoreductase activity, acting on CH-OH group of donors"/>
    <property type="evidence" value="ECO:0007669"/>
    <property type="project" value="InterPro"/>
</dbReference>
<reference evidence="3 4" key="1">
    <citation type="submission" date="2017-12" db="EMBL/GenBank/DDBJ databases">
        <title>Comparative genomics of Botrytis spp.</title>
        <authorList>
            <person name="Valero-Jimenez C.A."/>
            <person name="Tapia P."/>
            <person name="Veloso J."/>
            <person name="Silva-Moreno E."/>
            <person name="Staats M."/>
            <person name="Valdes J.H."/>
            <person name="Van Kan J.A.L."/>
        </authorList>
    </citation>
    <scope>NUCLEOTIDE SEQUENCE [LARGE SCALE GENOMIC DNA]</scope>
    <source>
        <strain evidence="3 4">MUCL11595</strain>
    </source>
</reference>
<proteinExistence type="inferred from homology"/>
<evidence type="ECO:0000313" key="4">
    <source>
        <dbReference type="Proteomes" id="UP000297527"/>
    </source>
</evidence>
<evidence type="ECO:0000313" key="3">
    <source>
        <dbReference type="EMBL" id="TGO59796.1"/>
    </source>
</evidence>
<gene>
    <name evidence="3" type="ORF">BCON_0041g00620</name>
</gene>
<evidence type="ECO:0000256" key="1">
    <source>
        <dbReference type="ARBA" id="ARBA00010790"/>
    </source>
</evidence>
<dbReference type="EMBL" id="PQXN01000041">
    <property type="protein sequence ID" value="TGO59796.1"/>
    <property type="molecule type" value="Genomic_DNA"/>
</dbReference>
<dbReference type="PANTHER" id="PTHR11552:SF123">
    <property type="entry name" value="GMC OXIDOREDUCTASE (AFU_ORTHOLOGUE AFUA_2G01770)-RELATED"/>
    <property type="match status" value="1"/>
</dbReference>
<dbReference type="OrthoDB" id="269227at2759"/>
<keyword evidence="4" id="KW-1185">Reference proteome</keyword>
<comment type="similarity">
    <text evidence="1">Belongs to the GMC oxidoreductase family.</text>
</comment>
<dbReference type="Proteomes" id="UP000297527">
    <property type="component" value="Unassembled WGS sequence"/>
</dbReference>
<dbReference type="InterPro" id="IPR036188">
    <property type="entry name" value="FAD/NAD-bd_sf"/>
</dbReference>
<dbReference type="Gene3D" id="3.50.50.60">
    <property type="entry name" value="FAD/NAD(P)-binding domain"/>
    <property type="match status" value="2"/>
</dbReference>
<sequence>MKVISISAEKSQSEATCHKCRGADGRRVKARKDIIISAGAVGSPQLLQLSGVGPASSLTRHSIPVVLELPAIGQILLEHFAFFQVSKLRNSERRLSLGHLSPSDPAFFKLMSVDWISNEALPTETLKKTLTEDGYLSDVERLDEAGRMHVETIILYNPLAPGVPVDGLAVLVNSARRLLQCFTWTEIQDFVETEVSPAPGLEPLTVESSDKGIEDQIRVVGNPHFHMAGTCAMRKVLDTNLRVKGIRRLRVVDVSIFPAHWGGHPHALLHTIADLTAEFIAEGE</sequence>
<organism evidence="3 4">
    <name type="scientific">Botryotinia convoluta</name>
    <dbReference type="NCBI Taxonomy" id="54673"/>
    <lineage>
        <taxon>Eukaryota</taxon>
        <taxon>Fungi</taxon>
        <taxon>Dikarya</taxon>
        <taxon>Ascomycota</taxon>
        <taxon>Pezizomycotina</taxon>
        <taxon>Leotiomycetes</taxon>
        <taxon>Helotiales</taxon>
        <taxon>Sclerotiniaceae</taxon>
        <taxon>Botryotinia</taxon>
    </lineage>
</organism>
<dbReference type="GO" id="GO:0050660">
    <property type="term" value="F:flavin adenine dinucleotide binding"/>
    <property type="evidence" value="ECO:0007669"/>
    <property type="project" value="InterPro"/>
</dbReference>
<dbReference type="Pfam" id="PF00732">
    <property type="entry name" value="GMC_oxred_N"/>
    <property type="match status" value="1"/>
</dbReference>
<dbReference type="InterPro" id="IPR012132">
    <property type="entry name" value="GMC_OxRdtase"/>
</dbReference>
<comment type="caution">
    <text evidence="3">The sequence shown here is derived from an EMBL/GenBank/DDBJ whole genome shotgun (WGS) entry which is preliminary data.</text>
</comment>
<dbReference type="SUPFAM" id="SSF51905">
    <property type="entry name" value="FAD/NAD(P)-binding domain"/>
    <property type="match status" value="1"/>
</dbReference>
<dbReference type="PANTHER" id="PTHR11552">
    <property type="entry name" value="GLUCOSE-METHANOL-CHOLINE GMC OXIDOREDUCTASE"/>
    <property type="match status" value="1"/>
</dbReference>
<feature type="domain" description="Glucose-methanol-choline oxidoreductase N-terminal" evidence="2">
    <location>
        <begin position="39"/>
        <end position="53"/>
    </location>
</feature>
<name>A0A4Z1IEM8_9HELO</name>
<dbReference type="InterPro" id="IPR007867">
    <property type="entry name" value="GMC_OxRtase_C"/>
</dbReference>
<dbReference type="AlphaFoldDB" id="A0A4Z1IEM8"/>
<evidence type="ECO:0000259" key="2">
    <source>
        <dbReference type="PROSITE" id="PS00624"/>
    </source>
</evidence>
<protein>
    <recommendedName>
        <fullName evidence="2">Glucose-methanol-choline oxidoreductase N-terminal domain-containing protein</fullName>
    </recommendedName>
</protein>
<accession>A0A4Z1IEM8</accession>
<dbReference type="Gene3D" id="3.30.560.10">
    <property type="entry name" value="Glucose Oxidase, domain 3"/>
    <property type="match status" value="2"/>
</dbReference>
<dbReference type="InterPro" id="IPR000172">
    <property type="entry name" value="GMC_OxRdtase_N"/>
</dbReference>
<dbReference type="Pfam" id="PF05199">
    <property type="entry name" value="GMC_oxred_C"/>
    <property type="match status" value="1"/>
</dbReference>
<dbReference type="PROSITE" id="PS00624">
    <property type="entry name" value="GMC_OXRED_2"/>
    <property type="match status" value="1"/>
</dbReference>